<evidence type="ECO:0000313" key="2">
    <source>
        <dbReference type="EMBL" id="BDA78643.1"/>
    </source>
</evidence>
<dbReference type="InterPro" id="IPR029039">
    <property type="entry name" value="Flavoprotein-like_sf"/>
</dbReference>
<gene>
    <name evidence="2" type="ORF">LPTSP3_g15730</name>
</gene>
<keyword evidence="3" id="KW-1185">Reference proteome</keyword>
<accession>A0ABN6KCE1</accession>
<evidence type="ECO:0000313" key="3">
    <source>
        <dbReference type="Proteomes" id="UP000245263"/>
    </source>
</evidence>
<dbReference type="PANTHER" id="PTHR30543:SF21">
    <property type="entry name" value="NAD(P)H-DEPENDENT FMN REDUCTASE LOT6"/>
    <property type="match status" value="1"/>
</dbReference>
<dbReference type="InterPro" id="IPR050712">
    <property type="entry name" value="NAD(P)H-dep_reductase"/>
</dbReference>
<dbReference type="RefSeq" id="WP_109019631.1">
    <property type="nucleotide sequence ID" value="NZ_AP025028.1"/>
</dbReference>
<dbReference type="EMBL" id="AP025028">
    <property type="protein sequence ID" value="BDA78643.1"/>
    <property type="molecule type" value="Genomic_DNA"/>
</dbReference>
<organism evidence="2 3">
    <name type="scientific">Leptospira kobayashii</name>
    <dbReference type="NCBI Taxonomy" id="1917830"/>
    <lineage>
        <taxon>Bacteria</taxon>
        <taxon>Pseudomonadati</taxon>
        <taxon>Spirochaetota</taxon>
        <taxon>Spirochaetia</taxon>
        <taxon>Leptospirales</taxon>
        <taxon>Leptospiraceae</taxon>
        <taxon>Leptospira</taxon>
    </lineage>
</organism>
<dbReference type="Gene3D" id="3.40.50.360">
    <property type="match status" value="1"/>
</dbReference>
<dbReference type="Pfam" id="PF03358">
    <property type="entry name" value="FMN_red"/>
    <property type="match status" value="1"/>
</dbReference>
<sequence>MLLKYVNTDSPLRLGVILENAGDLGETALRCFMNKADSDHRFKIDLIDLHDFSFLSRQGESTLEKSALAHRIFSSDAFVVIAPEPSCGYPELLKLAIDSIRDEWNSKPMGFISYGGDLGESRVVEELRILFAELRVATIRDSVSFSFSDMQIPDRMDETLSESAVISLLNELDWWGNSFRNARMGIPYPVLKY</sequence>
<dbReference type="SUPFAM" id="SSF52218">
    <property type="entry name" value="Flavoproteins"/>
    <property type="match status" value="1"/>
</dbReference>
<proteinExistence type="predicted"/>
<name>A0ABN6KCE1_9LEPT</name>
<evidence type="ECO:0000259" key="1">
    <source>
        <dbReference type="Pfam" id="PF03358"/>
    </source>
</evidence>
<reference evidence="2 3" key="1">
    <citation type="submission" date="2021-08" db="EMBL/GenBank/DDBJ databases">
        <title>Complete genome sequence of Leptospira kobayashii strain E30.</title>
        <authorList>
            <person name="Nakao R."/>
            <person name="Nakamura S."/>
            <person name="Masuzawa T."/>
            <person name="Koizumi N."/>
        </authorList>
    </citation>
    <scope>NUCLEOTIDE SEQUENCE [LARGE SCALE GENOMIC DNA]</scope>
    <source>
        <strain evidence="2 3">E30</strain>
    </source>
</reference>
<protein>
    <submittedName>
        <fullName evidence="2">FMN reductase</fullName>
    </submittedName>
</protein>
<dbReference type="Proteomes" id="UP000245263">
    <property type="component" value="Chromosome 1"/>
</dbReference>
<feature type="domain" description="NADPH-dependent FMN reductase-like" evidence="1">
    <location>
        <begin position="25"/>
        <end position="146"/>
    </location>
</feature>
<dbReference type="InterPro" id="IPR005025">
    <property type="entry name" value="FMN_Rdtase-like_dom"/>
</dbReference>
<dbReference type="PANTHER" id="PTHR30543">
    <property type="entry name" value="CHROMATE REDUCTASE"/>
    <property type="match status" value="1"/>
</dbReference>